<feature type="compositionally biased region" description="Low complexity" evidence="1">
    <location>
        <begin position="359"/>
        <end position="371"/>
    </location>
</feature>
<dbReference type="PANTHER" id="PTHR15503">
    <property type="entry name" value="LDOC1 RELATED"/>
    <property type="match status" value="1"/>
</dbReference>
<dbReference type="Pfam" id="PF03732">
    <property type="entry name" value="Retrotrans_gag"/>
    <property type="match status" value="1"/>
</dbReference>
<feature type="compositionally biased region" description="Basic and acidic residues" evidence="1">
    <location>
        <begin position="230"/>
        <end position="239"/>
    </location>
</feature>
<evidence type="ECO:0000259" key="2">
    <source>
        <dbReference type="Pfam" id="PF03732"/>
    </source>
</evidence>
<dbReference type="Proteomes" id="UP000298390">
    <property type="component" value="Unassembled WGS sequence"/>
</dbReference>
<feature type="compositionally biased region" description="Polar residues" evidence="1">
    <location>
        <begin position="40"/>
        <end position="62"/>
    </location>
</feature>
<feature type="region of interest" description="Disordered" evidence="1">
    <location>
        <begin position="341"/>
        <end position="371"/>
    </location>
</feature>
<accession>A0A4Y9YNG8</accession>
<evidence type="ECO:0000313" key="3">
    <source>
        <dbReference type="EMBL" id="TFY63253.1"/>
    </source>
</evidence>
<feature type="region of interest" description="Disordered" evidence="1">
    <location>
        <begin position="230"/>
        <end position="251"/>
    </location>
</feature>
<feature type="domain" description="Retrotransposon gag" evidence="2">
    <location>
        <begin position="103"/>
        <end position="194"/>
    </location>
</feature>
<dbReference type="InterPro" id="IPR032567">
    <property type="entry name" value="RTL1-rel"/>
</dbReference>
<proteinExistence type="predicted"/>
<comment type="caution">
    <text evidence="3">The sequence shown here is derived from an EMBL/GenBank/DDBJ whole genome shotgun (WGS) entry which is preliminary data.</text>
</comment>
<organism evidence="3 4">
    <name type="scientific">Rhodofomes roseus</name>
    <dbReference type="NCBI Taxonomy" id="34475"/>
    <lineage>
        <taxon>Eukaryota</taxon>
        <taxon>Fungi</taxon>
        <taxon>Dikarya</taxon>
        <taxon>Basidiomycota</taxon>
        <taxon>Agaricomycotina</taxon>
        <taxon>Agaricomycetes</taxon>
        <taxon>Polyporales</taxon>
        <taxon>Rhodofomes</taxon>
    </lineage>
</organism>
<gene>
    <name evidence="3" type="ORF">EVJ58_g3353</name>
</gene>
<dbReference type="EMBL" id="SEKV01000136">
    <property type="protein sequence ID" value="TFY63253.1"/>
    <property type="molecule type" value="Genomic_DNA"/>
</dbReference>
<dbReference type="AlphaFoldDB" id="A0A4Y9YNG8"/>
<evidence type="ECO:0000256" key="1">
    <source>
        <dbReference type="SAM" id="MobiDB-lite"/>
    </source>
</evidence>
<dbReference type="PANTHER" id="PTHR15503:SF22">
    <property type="entry name" value="TRANSPOSON TY3-I GAG POLYPROTEIN"/>
    <property type="match status" value="1"/>
</dbReference>
<feature type="region of interest" description="Disordered" evidence="1">
    <location>
        <begin position="39"/>
        <end position="63"/>
    </location>
</feature>
<reference evidence="3 4" key="1">
    <citation type="submission" date="2019-01" db="EMBL/GenBank/DDBJ databases">
        <title>Genome sequencing of the rare red list fungi Fomitopsis rosea.</title>
        <authorList>
            <person name="Buettner E."/>
            <person name="Kellner H."/>
        </authorList>
    </citation>
    <scope>NUCLEOTIDE SEQUENCE [LARGE SCALE GENOMIC DNA]</scope>
    <source>
        <strain evidence="3 4">DSM 105464</strain>
    </source>
</reference>
<dbReference type="InterPro" id="IPR005162">
    <property type="entry name" value="Retrotrans_gag_dom"/>
</dbReference>
<evidence type="ECO:0000313" key="4">
    <source>
        <dbReference type="Proteomes" id="UP000298390"/>
    </source>
</evidence>
<name>A0A4Y9YNG8_9APHY</name>
<protein>
    <recommendedName>
        <fullName evidence="2">Retrotransposon gag domain-containing protein</fullName>
    </recommendedName>
</protein>
<sequence length="403" mass="44223">MANAMTGAQILEMIQGLAQGLQQTQTTLGQLTTQVTALANNSGRPSDNKSTVQRPATYSGKSSPDARRFVAAFSLYAQEMGSKLNTRVGDLWQRDDQRWVRSALSFLTDEAAVWATPYIEAMVAEKPAFSNWDAFVTAFKLRFETQDESADAKKALRELYQGKLSVPEYAARFREVMERTGYSDGDLRDRFYEHLSNDIKDLLPTTERSTKTLDELMLVAADFDTRLRQRRAEKAREAGKTSSTSSTSTPVRTTAAPFVISKDPNAMDIDATLQAPKGGNGKTRADFLKVMGGRCFGCGSKDHVKRDGGHERDICDWCGGTGHKTPVCQRRFLGLPKKATAAATSSTSSTDKEVDEIFSPETSSSTSEEKTVAATSQMTDVVNAMLKQQAELAAQIEALKKAF</sequence>